<dbReference type="InterPro" id="IPR052553">
    <property type="entry name" value="CbiG_hydrolase"/>
</dbReference>
<dbReference type="RefSeq" id="WP_153272395.1">
    <property type="nucleotide sequence ID" value="NZ_CP043498.1"/>
</dbReference>
<sequence length="139" mass="14315">MNKVEFDDRRSFVLGLGCERGASPAEVLALARSALQQAGITADDIAAVASIAARTGEPAILNAAQSLAVPVIFFEPDVLERETPRLANPSDIVFKLVGCHGVAESAALAAAGVTAALILPKMKSPHATAAIAKTVLQND</sequence>
<dbReference type="AlphaFoldDB" id="A0A5Q0CD39"/>
<accession>A0A5Q0CD39</accession>
<keyword evidence="3" id="KW-1185">Reference proteome</keyword>
<gene>
    <name evidence="2" type="ORF">FZ934_08165</name>
</gene>
<name>A0A5Q0CD39_9HYPH</name>
<organism evidence="2 3">
    <name type="scientific">Rhizobium grahamii</name>
    <dbReference type="NCBI Taxonomy" id="1120045"/>
    <lineage>
        <taxon>Bacteria</taxon>
        <taxon>Pseudomonadati</taxon>
        <taxon>Pseudomonadota</taxon>
        <taxon>Alphaproteobacteria</taxon>
        <taxon>Hyphomicrobiales</taxon>
        <taxon>Rhizobiaceae</taxon>
        <taxon>Rhizobium/Agrobacterium group</taxon>
        <taxon>Rhizobium</taxon>
    </lineage>
</organism>
<dbReference type="GO" id="GO:0009236">
    <property type="term" value="P:cobalamin biosynthetic process"/>
    <property type="evidence" value="ECO:0007669"/>
    <property type="project" value="InterPro"/>
</dbReference>
<feature type="domain" description="CobE/GbiG C-terminal" evidence="1">
    <location>
        <begin position="13"/>
        <end position="132"/>
    </location>
</feature>
<reference evidence="2 3" key="1">
    <citation type="submission" date="2019-08" db="EMBL/GenBank/DDBJ databases">
        <title>Prosopis cineraria nodule microbiome.</title>
        <authorList>
            <person name="Ali R."/>
            <person name="Chaluvadi S.R."/>
            <person name="Wang X."/>
        </authorList>
    </citation>
    <scope>NUCLEOTIDE SEQUENCE [LARGE SCALE GENOMIC DNA]</scope>
    <source>
        <strain evidence="2 3">BG7</strain>
    </source>
</reference>
<dbReference type="PANTHER" id="PTHR37477">
    <property type="entry name" value="COBALT-PRECORRIN-5A HYDROLASE"/>
    <property type="match status" value="1"/>
</dbReference>
<protein>
    <submittedName>
        <fullName evidence="2">Cobalamin biosynthesis protein</fullName>
    </submittedName>
</protein>
<dbReference type="InterPro" id="IPR002750">
    <property type="entry name" value="CobE/GbiG_C"/>
</dbReference>
<proteinExistence type="predicted"/>
<dbReference type="Pfam" id="PF01890">
    <property type="entry name" value="CbiG_C"/>
    <property type="match status" value="1"/>
</dbReference>
<evidence type="ECO:0000259" key="1">
    <source>
        <dbReference type="Pfam" id="PF01890"/>
    </source>
</evidence>
<dbReference type="Gene3D" id="3.30.420.180">
    <property type="entry name" value="CobE/GbiG C-terminal domain"/>
    <property type="match status" value="1"/>
</dbReference>
<dbReference type="KEGG" id="rgr:FZ934_08165"/>
<evidence type="ECO:0000313" key="3">
    <source>
        <dbReference type="Proteomes" id="UP000326881"/>
    </source>
</evidence>
<dbReference type="PANTHER" id="PTHR37477:SF1">
    <property type="entry name" value="COBALT-PRECORRIN-5A HYDROLASE"/>
    <property type="match status" value="1"/>
</dbReference>
<dbReference type="InterPro" id="IPR036518">
    <property type="entry name" value="CobE/GbiG_C_sf"/>
</dbReference>
<dbReference type="EMBL" id="CP043498">
    <property type="protein sequence ID" value="QFY62394.1"/>
    <property type="molecule type" value="Genomic_DNA"/>
</dbReference>
<dbReference type="OrthoDB" id="7360651at2"/>
<dbReference type="SUPFAM" id="SSF159664">
    <property type="entry name" value="CobE/GbiG C-terminal domain-like"/>
    <property type="match status" value="1"/>
</dbReference>
<dbReference type="Proteomes" id="UP000326881">
    <property type="component" value="Chromosome"/>
</dbReference>
<evidence type="ECO:0000313" key="2">
    <source>
        <dbReference type="EMBL" id="QFY62394.1"/>
    </source>
</evidence>